<protein>
    <submittedName>
        <fullName evidence="1">Uncharacterized protein</fullName>
    </submittedName>
</protein>
<name>A0ACB8QHD6_9AGAM</name>
<sequence>MSQYTQYQHPYATTYPAYTYPQQYVQQTQLQPQQQYQQQPTYYLQQPQAQQFTFPAFAGSTPGPAASAQLQPPTRMASTRPHTPQPHRRNTSAGHHHRDSRTSHRPSTASHQYSASLQHSNSVSHQQQQQQQYQQPVRSSLRRRPAVSGITNAAAPPPVQPVPSIQRARTYSGGTADRPRLSSVRSRTNSFATRELLTISHIFLTIKAPDLLEVNNIVQPDLLTRIQDVCKEWHRPVHFERKDFDILAKFTGRPFSITGPDSIMVRRMLVHLFILLSHEGYAVLTSVNNGSGFAAPRLVFVRHTPDFTCTFFCMQQHEWGISFVDASRDLVENLTLTLNGIFRKAFSDEELHPGVMAIRRRPGNHVDNDRFYGVVLKYLNEACLKLDASISLGRTGFLGFGPRQELWIFKGSDLWQRGEKR</sequence>
<accession>A0ACB8QHD6</accession>
<evidence type="ECO:0000313" key="2">
    <source>
        <dbReference type="Proteomes" id="UP000814128"/>
    </source>
</evidence>
<organism evidence="1 2">
    <name type="scientific">Vararia minispora EC-137</name>
    <dbReference type="NCBI Taxonomy" id="1314806"/>
    <lineage>
        <taxon>Eukaryota</taxon>
        <taxon>Fungi</taxon>
        <taxon>Dikarya</taxon>
        <taxon>Basidiomycota</taxon>
        <taxon>Agaricomycotina</taxon>
        <taxon>Agaricomycetes</taxon>
        <taxon>Russulales</taxon>
        <taxon>Lachnocladiaceae</taxon>
        <taxon>Vararia</taxon>
    </lineage>
</organism>
<keyword evidence="2" id="KW-1185">Reference proteome</keyword>
<reference evidence="1" key="2">
    <citation type="journal article" date="2022" name="New Phytol.">
        <title>Evolutionary transition to the ectomycorrhizal habit in the genomes of a hyperdiverse lineage of mushroom-forming fungi.</title>
        <authorList>
            <person name="Looney B."/>
            <person name="Miyauchi S."/>
            <person name="Morin E."/>
            <person name="Drula E."/>
            <person name="Courty P.E."/>
            <person name="Kohler A."/>
            <person name="Kuo A."/>
            <person name="LaButti K."/>
            <person name="Pangilinan J."/>
            <person name="Lipzen A."/>
            <person name="Riley R."/>
            <person name="Andreopoulos W."/>
            <person name="He G."/>
            <person name="Johnson J."/>
            <person name="Nolan M."/>
            <person name="Tritt A."/>
            <person name="Barry K.W."/>
            <person name="Grigoriev I.V."/>
            <person name="Nagy L.G."/>
            <person name="Hibbett D."/>
            <person name="Henrissat B."/>
            <person name="Matheny P.B."/>
            <person name="Labbe J."/>
            <person name="Martin F.M."/>
        </authorList>
    </citation>
    <scope>NUCLEOTIDE SEQUENCE</scope>
    <source>
        <strain evidence="1">EC-137</strain>
    </source>
</reference>
<proteinExistence type="predicted"/>
<gene>
    <name evidence="1" type="ORF">K488DRAFT_87095</name>
</gene>
<comment type="caution">
    <text evidence="1">The sequence shown here is derived from an EMBL/GenBank/DDBJ whole genome shotgun (WGS) entry which is preliminary data.</text>
</comment>
<reference evidence="1" key="1">
    <citation type="submission" date="2021-02" db="EMBL/GenBank/DDBJ databases">
        <authorList>
            <consortium name="DOE Joint Genome Institute"/>
            <person name="Ahrendt S."/>
            <person name="Looney B.P."/>
            <person name="Miyauchi S."/>
            <person name="Morin E."/>
            <person name="Drula E."/>
            <person name="Courty P.E."/>
            <person name="Chicoki N."/>
            <person name="Fauchery L."/>
            <person name="Kohler A."/>
            <person name="Kuo A."/>
            <person name="Labutti K."/>
            <person name="Pangilinan J."/>
            <person name="Lipzen A."/>
            <person name="Riley R."/>
            <person name="Andreopoulos W."/>
            <person name="He G."/>
            <person name="Johnson J."/>
            <person name="Barry K.W."/>
            <person name="Grigoriev I.V."/>
            <person name="Nagy L."/>
            <person name="Hibbett D."/>
            <person name="Henrissat B."/>
            <person name="Matheny P.B."/>
            <person name="Labbe J."/>
            <person name="Martin F."/>
        </authorList>
    </citation>
    <scope>NUCLEOTIDE SEQUENCE</scope>
    <source>
        <strain evidence="1">EC-137</strain>
    </source>
</reference>
<evidence type="ECO:0000313" key="1">
    <source>
        <dbReference type="EMBL" id="KAI0031154.1"/>
    </source>
</evidence>
<dbReference type="EMBL" id="MU273591">
    <property type="protein sequence ID" value="KAI0031154.1"/>
    <property type="molecule type" value="Genomic_DNA"/>
</dbReference>
<dbReference type="Proteomes" id="UP000814128">
    <property type="component" value="Unassembled WGS sequence"/>
</dbReference>